<feature type="compositionally biased region" description="Polar residues" evidence="1">
    <location>
        <begin position="80"/>
        <end position="90"/>
    </location>
</feature>
<reference evidence="3" key="1">
    <citation type="submission" date="2022-11" db="UniProtKB">
        <authorList>
            <consortium name="WormBaseParasite"/>
        </authorList>
    </citation>
    <scope>IDENTIFICATION</scope>
</reference>
<dbReference type="WBParaSite" id="nRc.2.0.1.t35438-RA">
    <property type="protein sequence ID" value="nRc.2.0.1.t35438-RA"/>
    <property type="gene ID" value="nRc.2.0.1.g35438"/>
</dbReference>
<proteinExistence type="predicted"/>
<accession>A0A915K9L5</accession>
<organism evidence="2 3">
    <name type="scientific">Romanomermis culicivorax</name>
    <name type="common">Nematode worm</name>
    <dbReference type="NCBI Taxonomy" id="13658"/>
    <lineage>
        <taxon>Eukaryota</taxon>
        <taxon>Metazoa</taxon>
        <taxon>Ecdysozoa</taxon>
        <taxon>Nematoda</taxon>
        <taxon>Enoplea</taxon>
        <taxon>Dorylaimia</taxon>
        <taxon>Mermithida</taxon>
        <taxon>Mermithoidea</taxon>
        <taxon>Mermithidae</taxon>
        <taxon>Romanomermis</taxon>
    </lineage>
</organism>
<protein>
    <submittedName>
        <fullName evidence="3">Uncharacterized protein</fullName>
    </submittedName>
</protein>
<evidence type="ECO:0000256" key="1">
    <source>
        <dbReference type="SAM" id="MobiDB-lite"/>
    </source>
</evidence>
<dbReference type="AlphaFoldDB" id="A0A915K9L5"/>
<evidence type="ECO:0000313" key="2">
    <source>
        <dbReference type="Proteomes" id="UP000887565"/>
    </source>
</evidence>
<feature type="region of interest" description="Disordered" evidence="1">
    <location>
        <begin position="59"/>
        <end position="90"/>
    </location>
</feature>
<name>A0A915K9L5_ROMCU</name>
<dbReference type="Proteomes" id="UP000887565">
    <property type="component" value="Unplaced"/>
</dbReference>
<sequence>MALAFAMNSRTVVLIFCKILGGNCFNFSRGSLRFTFDLAKILSPKRPVKEGIKSGANLGLVPKRDRPQSKTGVKVRHSLSAKSSTIYKEA</sequence>
<evidence type="ECO:0000313" key="3">
    <source>
        <dbReference type="WBParaSite" id="nRc.2.0.1.t35438-RA"/>
    </source>
</evidence>
<keyword evidence="2" id="KW-1185">Reference proteome</keyword>